<gene>
    <name evidence="2" type="ORF">METZ01_LOCUS317493</name>
</gene>
<reference evidence="2" key="1">
    <citation type="submission" date="2018-05" db="EMBL/GenBank/DDBJ databases">
        <authorList>
            <person name="Lanie J.A."/>
            <person name="Ng W.-L."/>
            <person name="Kazmierczak K.M."/>
            <person name="Andrzejewski T.M."/>
            <person name="Davidsen T.M."/>
            <person name="Wayne K.J."/>
            <person name="Tettelin H."/>
            <person name="Glass J.I."/>
            <person name="Rusch D."/>
            <person name="Podicherti R."/>
            <person name="Tsui H.-C.T."/>
            <person name="Winkler M.E."/>
        </authorList>
    </citation>
    <scope>NUCLEOTIDE SEQUENCE</scope>
</reference>
<dbReference type="AlphaFoldDB" id="A0A382NTZ9"/>
<keyword evidence="1" id="KW-1133">Transmembrane helix</keyword>
<feature type="transmembrane region" description="Helical" evidence="1">
    <location>
        <begin position="22"/>
        <end position="43"/>
    </location>
</feature>
<accession>A0A382NTZ9</accession>
<name>A0A382NTZ9_9ZZZZ</name>
<organism evidence="2">
    <name type="scientific">marine metagenome</name>
    <dbReference type="NCBI Taxonomy" id="408172"/>
    <lineage>
        <taxon>unclassified sequences</taxon>
        <taxon>metagenomes</taxon>
        <taxon>ecological metagenomes</taxon>
    </lineage>
</organism>
<keyword evidence="1" id="KW-0472">Membrane</keyword>
<evidence type="ECO:0000313" key="2">
    <source>
        <dbReference type="EMBL" id="SVC64639.1"/>
    </source>
</evidence>
<dbReference type="EMBL" id="UINC01102766">
    <property type="protein sequence ID" value="SVC64639.1"/>
    <property type="molecule type" value="Genomic_DNA"/>
</dbReference>
<sequence>MDETSTADRLKPPFPSGTARPGFLLIIVMVIGAALGLLLLNAYQQNIRTRFQSQAFLQNQLFFLELNRTVQHVIHHFRQKSLDQILENSFPPEAPYLPRDLNHWSVENRLEGKYLHNTLRSSKRPNSASFNLLLILEKQDLTERPWTLFSSSMTDPPEPVQVEAESQALLDWQNRPFWLPQSEDSPNFGKTLEGIKSVEISGALMQAFYDNGSQQSILIEGGNQFIRILENPPDPLFLKIDLETLSSPSVYLEVEGPVRMEAHEGPGFPQNTPLLMIKVFGNLSFTRNSPNLDQGQAGGHFLILGNPCFELEQGLSEVFFSGSLSCSHPPTPGGLLKLKHQ</sequence>
<keyword evidence="1" id="KW-0812">Transmembrane</keyword>
<proteinExistence type="predicted"/>
<evidence type="ECO:0000256" key="1">
    <source>
        <dbReference type="SAM" id="Phobius"/>
    </source>
</evidence>
<protein>
    <submittedName>
        <fullName evidence="2">Uncharacterized protein</fullName>
    </submittedName>
</protein>